<dbReference type="EMBL" id="JAEFBK010000007">
    <property type="protein sequence ID" value="KAG7585718.1"/>
    <property type="molecule type" value="Genomic_DNA"/>
</dbReference>
<evidence type="ECO:0000313" key="5">
    <source>
        <dbReference type="EMBL" id="KAG7585718.1"/>
    </source>
</evidence>
<keyword evidence="3" id="KW-0067">ATP-binding</keyword>
<dbReference type="GO" id="GO:0051082">
    <property type="term" value="F:unfolded protein binding"/>
    <property type="evidence" value="ECO:0007669"/>
    <property type="project" value="InterPro"/>
</dbReference>
<evidence type="ECO:0000313" key="6">
    <source>
        <dbReference type="Proteomes" id="UP000694240"/>
    </source>
</evidence>
<dbReference type="AlphaFoldDB" id="A0A8T2BEL8"/>
<comment type="caution">
    <text evidence="5">The sequence shown here is derived from an EMBL/GenBank/DDBJ whole genome shotgun (WGS) entry which is preliminary data.</text>
</comment>
<dbReference type="PROSITE" id="PS00995">
    <property type="entry name" value="TCP1_3"/>
    <property type="match status" value="1"/>
</dbReference>
<sequence>MISTANGKVIITNDGATILNKMEVLQPAAKMLVELSKSQDSAAGDGTTTVVVIADALLKECQSLFSNGIHPTVISDSLHKACVKAIIS</sequence>
<dbReference type="GO" id="GO:0005524">
    <property type="term" value="F:ATP binding"/>
    <property type="evidence" value="ECO:0007669"/>
    <property type="project" value="UniProtKB-KW"/>
</dbReference>
<dbReference type="Pfam" id="PF00118">
    <property type="entry name" value="Cpn60_TCP1"/>
    <property type="match status" value="1"/>
</dbReference>
<dbReference type="InterPro" id="IPR002423">
    <property type="entry name" value="Cpn60/GroEL/TCP-1"/>
</dbReference>
<proteinExistence type="inferred from homology"/>
<reference evidence="5 6" key="1">
    <citation type="submission" date="2020-12" db="EMBL/GenBank/DDBJ databases">
        <title>Concerted genomic and epigenomic changes stabilize Arabidopsis allopolyploids.</title>
        <authorList>
            <person name="Chen Z."/>
        </authorList>
    </citation>
    <scope>NUCLEOTIDE SEQUENCE [LARGE SCALE GENOMIC DNA]</scope>
    <source>
        <strain evidence="5">Allo738</strain>
        <tissue evidence="5">Leaf</tissue>
    </source>
</reference>
<comment type="similarity">
    <text evidence="1">Belongs to the TCP-1 chaperonin family.</text>
</comment>
<organism evidence="5 6">
    <name type="scientific">Arabidopsis thaliana x Arabidopsis arenosa</name>
    <dbReference type="NCBI Taxonomy" id="1240361"/>
    <lineage>
        <taxon>Eukaryota</taxon>
        <taxon>Viridiplantae</taxon>
        <taxon>Streptophyta</taxon>
        <taxon>Embryophyta</taxon>
        <taxon>Tracheophyta</taxon>
        <taxon>Spermatophyta</taxon>
        <taxon>Magnoliopsida</taxon>
        <taxon>eudicotyledons</taxon>
        <taxon>Gunneridae</taxon>
        <taxon>Pentapetalae</taxon>
        <taxon>rosids</taxon>
        <taxon>malvids</taxon>
        <taxon>Brassicales</taxon>
        <taxon>Brassicaceae</taxon>
        <taxon>Camelineae</taxon>
        <taxon>Arabidopsis</taxon>
    </lineage>
</organism>
<protein>
    <submittedName>
        <fullName evidence="5">GroEL-like equatorial domain superfamily</fullName>
    </submittedName>
</protein>
<evidence type="ECO:0000256" key="1">
    <source>
        <dbReference type="ARBA" id="ARBA00008020"/>
    </source>
</evidence>
<name>A0A8T2BEL8_9BRAS</name>
<dbReference type="Proteomes" id="UP000694240">
    <property type="component" value="Chromosome 7"/>
</dbReference>
<evidence type="ECO:0000256" key="3">
    <source>
        <dbReference type="ARBA" id="ARBA00022840"/>
    </source>
</evidence>
<dbReference type="InterPro" id="IPR017998">
    <property type="entry name" value="Chaperone_TCP-1"/>
</dbReference>
<gene>
    <name evidence="5" type="ORF">ISN45_Aa02g010650</name>
</gene>
<evidence type="ECO:0000256" key="4">
    <source>
        <dbReference type="ARBA" id="ARBA00023186"/>
    </source>
</evidence>
<dbReference type="GO" id="GO:0016887">
    <property type="term" value="F:ATP hydrolysis activity"/>
    <property type="evidence" value="ECO:0007669"/>
    <property type="project" value="InterPro"/>
</dbReference>
<dbReference type="PANTHER" id="PTHR11353">
    <property type="entry name" value="CHAPERONIN"/>
    <property type="match status" value="1"/>
</dbReference>
<keyword evidence="6" id="KW-1185">Reference proteome</keyword>
<dbReference type="GO" id="GO:0140662">
    <property type="term" value="F:ATP-dependent protein folding chaperone"/>
    <property type="evidence" value="ECO:0007669"/>
    <property type="project" value="InterPro"/>
</dbReference>
<keyword evidence="2" id="KW-0547">Nucleotide-binding</keyword>
<dbReference type="InterPro" id="IPR002194">
    <property type="entry name" value="Chaperonin_TCP-1_CS"/>
</dbReference>
<evidence type="ECO:0000256" key="2">
    <source>
        <dbReference type="ARBA" id="ARBA00022741"/>
    </source>
</evidence>
<keyword evidence="4" id="KW-0143">Chaperone</keyword>
<accession>A0A8T2BEL8</accession>